<feature type="transmembrane region" description="Helical" evidence="1">
    <location>
        <begin position="225"/>
        <end position="245"/>
    </location>
</feature>
<keyword evidence="1" id="KW-1133">Transmembrane helix</keyword>
<proteinExistence type="predicted"/>
<evidence type="ECO:0000313" key="3">
    <source>
        <dbReference type="EMBL" id="CAB4694827.1"/>
    </source>
</evidence>
<feature type="domain" description="Glycerophosphoryl diester phosphodiesterase membrane" evidence="2">
    <location>
        <begin position="140"/>
        <end position="210"/>
    </location>
</feature>
<dbReference type="AlphaFoldDB" id="A0A6J6P7P1"/>
<dbReference type="EMBL" id="CAEZXP010000002">
    <property type="protein sequence ID" value="CAB4694827.1"/>
    <property type="molecule type" value="Genomic_DNA"/>
</dbReference>
<feature type="transmembrane region" description="Helical" evidence="1">
    <location>
        <begin position="30"/>
        <end position="49"/>
    </location>
</feature>
<dbReference type="Pfam" id="PF10110">
    <property type="entry name" value="GPDPase_memb"/>
    <property type="match status" value="1"/>
</dbReference>
<feature type="transmembrane region" description="Helical" evidence="1">
    <location>
        <begin position="186"/>
        <end position="219"/>
    </location>
</feature>
<dbReference type="InterPro" id="IPR018476">
    <property type="entry name" value="GlyceroP-diester-Pdiesterase_M"/>
</dbReference>
<evidence type="ECO:0000259" key="2">
    <source>
        <dbReference type="Pfam" id="PF10110"/>
    </source>
</evidence>
<name>A0A6J6P7P1_9ZZZZ</name>
<protein>
    <submittedName>
        <fullName evidence="3">Unannotated protein</fullName>
    </submittedName>
</protein>
<gene>
    <name evidence="3" type="ORF">UFOPK2399_00951</name>
</gene>
<organism evidence="3">
    <name type="scientific">freshwater metagenome</name>
    <dbReference type="NCBI Taxonomy" id="449393"/>
    <lineage>
        <taxon>unclassified sequences</taxon>
        <taxon>metagenomes</taxon>
        <taxon>ecological metagenomes</taxon>
    </lineage>
</organism>
<accession>A0A6J6P7P1</accession>
<feature type="transmembrane region" description="Helical" evidence="1">
    <location>
        <begin position="55"/>
        <end position="75"/>
    </location>
</feature>
<keyword evidence="1" id="KW-0812">Transmembrane</keyword>
<evidence type="ECO:0000256" key="1">
    <source>
        <dbReference type="SAM" id="Phobius"/>
    </source>
</evidence>
<reference evidence="3" key="1">
    <citation type="submission" date="2020-05" db="EMBL/GenBank/DDBJ databases">
        <authorList>
            <person name="Chiriac C."/>
            <person name="Salcher M."/>
            <person name="Ghai R."/>
            <person name="Kavagutti S V."/>
        </authorList>
    </citation>
    <scope>NUCLEOTIDE SEQUENCE</scope>
</reference>
<feature type="transmembrane region" description="Helical" evidence="1">
    <location>
        <begin position="108"/>
        <end position="130"/>
    </location>
</feature>
<keyword evidence="1" id="KW-0472">Membrane</keyword>
<sequence>MTTYSKAGPLAVGAIVSASWKTFRAFLRHWLALALPVFLVVDLIGAIALSESNDTARGIWAVAGVLATIVGSLLLQGALTIAAEDVTDGRVDVAADTAFAQARGRLPALFGTLMLVVVFFVAAILGVLLVRALLGGVIAGLLTAVVVALGIIVAVRLAVLAPVVVLEKRSGRAAIERSWEITQGHWFLILRVAFLSTIIVGIPARLLGGIVSVAIPGFVGDYAGMAIPDALAAPLPALALVLTYFRIIRTDEPAPVEPVTPVLSPLEPSEPTETS</sequence>
<feature type="transmembrane region" description="Helical" evidence="1">
    <location>
        <begin position="136"/>
        <end position="165"/>
    </location>
</feature>